<name>A0A0P1A9B2_PLAHL</name>
<dbReference type="RefSeq" id="XP_024573517.1">
    <property type="nucleotide sequence ID" value="XM_024722441.1"/>
</dbReference>
<dbReference type="Proteomes" id="UP000054928">
    <property type="component" value="Unassembled WGS sequence"/>
</dbReference>
<keyword evidence="2" id="KW-1185">Reference proteome</keyword>
<proteinExistence type="predicted"/>
<dbReference type="EMBL" id="CCYD01000261">
    <property type="protein sequence ID" value="CEG37148.1"/>
    <property type="molecule type" value="Genomic_DNA"/>
</dbReference>
<evidence type="ECO:0000313" key="2">
    <source>
        <dbReference type="Proteomes" id="UP000054928"/>
    </source>
</evidence>
<organism evidence="1 2">
    <name type="scientific">Plasmopara halstedii</name>
    <name type="common">Downy mildew of sunflower</name>
    <dbReference type="NCBI Taxonomy" id="4781"/>
    <lineage>
        <taxon>Eukaryota</taxon>
        <taxon>Sar</taxon>
        <taxon>Stramenopiles</taxon>
        <taxon>Oomycota</taxon>
        <taxon>Peronosporomycetes</taxon>
        <taxon>Peronosporales</taxon>
        <taxon>Peronosporaceae</taxon>
        <taxon>Plasmopara</taxon>
    </lineage>
</organism>
<sequence>MPATTLSMNIGPSKSLASVVQGVWGHISAANQSYNNQATNSIAQKEISLILHLSRDAVLSFESFMSVLN</sequence>
<accession>A0A0P1A9B2</accession>
<reference evidence="2" key="1">
    <citation type="submission" date="2014-09" db="EMBL/GenBank/DDBJ databases">
        <authorList>
            <person name="Sharma Rahul"/>
            <person name="Thines Marco"/>
        </authorList>
    </citation>
    <scope>NUCLEOTIDE SEQUENCE [LARGE SCALE GENOMIC DNA]</scope>
</reference>
<protein>
    <submittedName>
        <fullName evidence="1">Uncharacterized protein</fullName>
    </submittedName>
</protein>
<dbReference type="AlphaFoldDB" id="A0A0P1A9B2"/>
<dbReference type="GeneID" id="36399653"/>
<evidence type="ECO:0000313" key="1">
    <source>
        <dbReference type="EMBL" id="CEG37148.1"/>
    </source>
</evidence>